<reference evidence="5 6" key="1">
    <citation type="submission" date="2014-06" db="EMBL/GenBank/DDBJ databases">
        <authorList>
            <consortium name="DOE Joint Genome Institute"/>
            <person name="Kuo A."/>
            <person name="Kohler A."/>
            <person name="Nagy L.G."/>
            <person name="Floudas D."/>
            <person name="Copeland A."/>
            <person name="Barry K.W."/>
            <person name="Cichocki N."/>
            <person name="Veneault-Fourrey C."/>
            <person name="LaButti K."/>
            <person name="Lindquist E.A."/>
            <person name="Lipzen A."/>
            <person name="Lundell T."/>
            <person name="Morin E."/>
            <person name="Murat C."/>
            <person name="Sun H."/>
            <person name="Tunlid A."/>
            <person name="Henrissat B."/>
            <person name="Grigoriev I.V."/>
            <person name="Hibbett D.S."/>
            <person name="Martin F."/>
            <person name="Nordberg H.P."/>
            <person name="Cantor M.N."/>
            <person name="Hua S.X."/>
        </authorList>
    </citation>
    <scope>NUCLEOTIDE SEQUENCE [LARGE SCALE GENOMIC DNA]</scope>
    <source>
        <strain evidence="5 6">ATCC 200175</strain>
    </source>
</reference>
<dbReference type="Gene3D" id="3.50.50.60">
    <property type="entry name" value="FAD/NAD(P)-binding domain"/>
    <property type="match status" value="1"/>
</dbReference>
<feature type="domain" description="FAD-binding" evidence="4">
    <location>
        <begin position="2"/>
        <end position="81"/>
    </location>
</feature>
<evidence type="ECO:0000256" key="3">
    <source>
        <dbReference type="ARBA" id="ARBA00023002"/>
    </source>
</evidence>
<proteinExistence type="predicted"/>
<dbReference type="Proteomes" id="UP000053647">
    <property type="component" value="Unassembled WGS sequence"/>
</dbReference>
<feature type="non-terminal residue" evidence="5">
    <location>
        <position position="98"/>
    </location>
</feature>
<keyword evidence="6" id="KW-1185">Reference proteome</keyword>
<evidence type="ECO:0000256" key="2">
    <source>
        <dbReference type="ARBA" id="ARBA00022827"/>
    </source>
</evidence>
<evidence type="ECO:0000259" key="4">
    <source>
        <dbReference type="Pfam" id="PF01494"/>
    </source>
</evidence>
<dbReference type="GO" id="GO:0016491">
    <property type="term" value="F:oxidoreductase activity"/>
    <property type="evidence" value="ECO:0007669"/>
    <property type="project" value="UniProtKB-KW"/>
</dbReference>
<accession>A0A0C9TXT1</accession>
<gene>
    <name evidence="5" type="ORF">PAXINDRAFT_137081</name>
</gene>
<sequence length="98" mass="10543">ISQAVLEEVLRDEPRKYDCEVELGTSLLGFQQDLDGVTANLSISGSDSQESFRASFLVGADGAKGVTRKLFKCSFLGETKDDNGILVGNVVIENLSTE</sequence>
<reference evidence="6" key="2">
    <citation type="submission" date="2015-01" db="EMBL/GenBank/DDBJ databases">
        <title>Evolutionary Origins and Diversification of the Mycorrhizal Mutualists.</title>
        <authorList>
            <consortium name="DOE Joint Genome Institute"/>
            <consortium name="Mycorrhizal Genomics Consortium"/>
            <person name="Kohler A."/>
            <person name="Kuo A."/>
            <person name="Nagy L.G."/>
            <person name="Floudas D."/>
            <person name="Copeland A."/>
            <person name="Barry K.W."/>
            <person name="Cichocki N."/>
            <person name="Veneault-Fourrey C."/>
            <person name="LaButti K."/>
            <person name="Lindquist E.A."/>
            <person name="Lipzen A."/>
            <person name="Lundell T."/>
            <person name="Morin E."/>
            <person name="Murat C."/>
            <person name="Riley R."/>
            <person name="Ohm R."/>
            <person name="Sun H."/>
            <person name="Tunlid A."/>
            <person name="Henrissat B."/>
            <person name="Grigoriev I.V."/>
            <person name="Hibbett D.S."/>
            <person name="Martin F."/>
        </authorList>
    </citation>
    <scope>NUCLEOTIDE SEQUENCE [LARGE SCALE GENOMIC DNA]</scope>
    <source>
        <strain evidence="6">ATCC 200175</strain>
    </source>
</reference>
<name>A0A0C9TXT1_PAXIN</name>
<evidence type="ECO:0000313" key="5">
    <source>
        <dbReference type="EMBL" id="KIJ12422.1"/>
    </source>
</evidence>
<dbReference type="Pfam" id="PF01494">
    <property type="entry name" value="FAD_binding_3"/>
    <property type="match status" value="1"/>
</dbReference>
<keyword evidence="3" id="KW-0560">Oxidoreductase</keyword>
<dbReference type="OrthoDB" id="2690153at2759"/>
<organism evidence="5 6">
    <name type="scientific">Paxillus involutus ATCC 200175</name>
    <dbReference type="NCBI Taxonomy" id="664439"/>
    <lineage>
        <taxon>Eukaryota</taxon>
        <taxon>Fungi</taxon>
        <taxon>Dikarya</taxon>
        <taxon>Basidiomycota</taxon>
        <taxon>Agaricomycotina</taxon>
        <taxon>Agaricomycetes</taxon>
        <taxon>Agaricomycetidae</taxon>
        <taxon>Boletales</taxon>
        <taxon>Paxilineae</taxon>
        <taxon>Paxillaceae</taxon>
        <taxon>Paxillus</taxon>
    </lineage>
</organism>
<dbReference type="AlphaFoldDB" id="A0A0C9TXT1"/>
<dbReference type="InterPro" id="IPR036188">
    <property type="entry name" value="FAD/NAD-bd_sf"/>
</dbReference>
<dbReference type="SUPFAM" id="SSF51905">
    <property type="entry name" value="FAD/NAD(P)-binding domain"/>
    <property type="match status" value="1"/>
</dbReference>
<feature type="non-terminal residue" evidence="5">
    <location>
        <position position="1"/>
    </location>
</feature>
<evidence type="ECO:0000313" key="6">
    <source>
        <dbReference type="Proteomes" id="UP000053647"/>
    </source>
</evidence>
<protein>
    <recommendedName>
        <fullName evidence="4">FAD-binding domain-containing protein</fullName>
    </recommendedName>
</protein>
<keyword evidence="2" id="KW-0274">FAD</keyword>
<dbReference type="HOGENOM" id="CLU_2339216_0_0_1"/>
<dbReference type="GO" id="GO:0071949">
    <property type="term" value="F:FAD binding"/>
    <property type="evidence" value="ECO:0007669"/>
    <property type="project" value="InterPro"/>
</dbReference>
<dbReference type="InterPro" id="IPR002938">
    <property type="entry name" value="FAD-bd"/>
</dbReference>
<evidence type="ECO:0000256" key="1">
    <source>
        <dbReference type="ARBA" id="ARBA00022630"/>
    </source>
</evidence>
<dbReference type="EMBL" id="KN819364">
    <property type="protein sequence ID" value="KIJ12422.1"/>
    <property type="molecule type" value="Genomic_DNA"/>
</dbReference>
<keyword evidence="1" id="KW-0285">Flavoprotein</keyword>